<dbReference type="GO" id="GO:0052689">
    <property type="term" value="F:carboxylic ester hydrolase activity"/>
    <property type="evidence" value="ECO:0007669"/>
    <property type="project" value="TreeGrafter"/>
</dbReference>
<dbReference type="GeneTree" id="ENSGT00390000015880"/>
<comment type="similarity">
    <text evidence="1">Belongs to the AB hydrolase superfamily.</text>
</comment>
<comment type="catalytic activity">
    <reaction evidence="9">
        <text>1,2-didecanoylglycerol + H2O = decanoylglycerol + decanoate + H(+)</text>
        <dbReference type="Rhea" id="RHEA:48596"/>
        <dbReference type="ChEBI" id="CHEBI:11152"/>
        <dbReference type="ChEBI" id="CHEBI:15377"/>
        <dbReference type="ChEBI" id="CHEBI:15378"/>
        <dbReference type="ChEBI" id="CHEBI:27689"/>
        <dbReference type="ChEBI" id="CHEBI:90605"/>
    </reaction>
</comment>
<evidence type="ECO:0000256" key="10">
    <source>
        <dbReference type="ARBA" id="ARBA00048513"/>
    </source>
</evidence>
<protein>
    <recommendedName>
        <fullName evidence="7">sn-1-specific diacylglycerol lipase ABHD11</fullName>
        <ecNumber evidence="3">3.1.1.116</ecNumber>
    </recommendedName>
    <alternativeName>
        <fullName evidence="4">Alpha/beta hydrolase domain-containing protein 11</fullName>
    </alternativeName>
</protein>
<comment type="catalytic activity">
    <reaction evidence="6">
        <text>a 1,3-diacyl-sn-glycerol + H2O = a 1-acyl-sn-glycerol + a fatty acid + H(+)</text>
        <dbReference type="Rhea" id="RHEA:38503"/>
        <dbReference type="ChEBI" id="CHEBI:15377"/>
        <dbReference type="ChEBI" id="CHEBI:15378"/>
        <dbReference type="ChEBI" id="CHEBI:28868"/>
        <dbReference type="ChEBI" id="CHEBI:64683"/>
        <dbReference type="ChEBI" id="CHEBI:77272"/>
    </reaction>
</comment>
<dbReference type="ESTHER" id="sarha-g3w041">
    <property type="family name" value="ABHD11-Acetyl_transferase"/>
</dbReference>
<dbReference type="InParanoid" id="G3W041"/>
<dbReference type="GO" id="GO:0005739">
    <property type="term" value="C:mitochondrion"/>
    <property type="evidence" value="ECO:0007669"/>
    <property type="project" value="TreeGrafter"/>
</dbReference>
<dbReference type="InterPro" id="IPR029058">
    <property type="entry name" value="AB_hydrolase_fold"/>
</dbReference>
<evidence type="ECO:0000313" key="15">
    <source>
        <dbReference type="Ensembl" id="ENSSHAP00000008796.2"/>
    </source>
</evidence>
<dbReference type="PANTHER" id="PTHR46118">
    <property type="entry name" value="PROTEIN ABHD11"/>
    <property type="match status" value="1"/>
</dbReference>
<organism evidence="15 16">
    <name type="scientific">Sarcophilus harrisii</name>
    <name type="common">Tasmanian devil</name>
    <name type="synonym">Sarcophilus laniarius</name>
    <dbReference type="NCBI Taxonomy" id="9305"/>
    <lineage>
        <taxon>Eukaryota</taxon>
        <taxon>Metazoa</taxon>
        <taxon>Chordata</taxon>
        <taxon>Craniata</taxon>
        <taxon>Vertebrata</taxon>
        <taxon>Euteleostomi</taxon>
        <taxon>Mammalia</taxon>
        <taxon>Metatheria</taxon>
        <taxon>Dasyuromorphia</taxon>
        <taxon>Dasyuridae</taxon>
        <taxon>Sarcophilus</taxon>
    </lineage>
</organism>
<evidence type="ECO:0000256" key="5">
    <source>
        <dbReference type="ARBA" id="ARBA00043667"/>
    </source>
</evidence>
<evidence type="ECO:0000256" key="2">
    <source>
        <dbReference type="ARBA" id="ARBA00022801"/>
    </source>
</evidence>
<dbReference type="PANTHER" id="PTHR46118:SF4">
    <property type="entry name" value="PROTEIN ABHD11"/>
    <property type="match status" value="1"/>
</dbReference>
<comment type="catalytic activity">
    <reaction evidence="10">
        <text>1-octadecanoyl-2-(9Z-octadecenoyl)-sn-glycerol + H2O = 2-(9Z-octadecenoyl)-glycerol + octadecanoate + H(+)</text>
        <dbReference type="Rhea" id="RHEA:77103"/>
        <dbReference type="ChEBI" id="CHEBI:15377"/>
        <dbReference type="ChEBI" id="CHEBI:15378"/>
        <dbReference type="ChEBI" id="CHEBI:25629"/>
        <dbReference type="ChEBI" id="CHEBI:73990"/>
        <dbReference type="ChEBI" id="CHEBI:75468"/>
    </reaction>
</comment>
<feature type="domain" description="AB hydrolase-1" evidence="14">
    <location>
        <begin position="75"/>
        <end position="178"/>
    </location>
</feature>
<comment type="catalytic activity">
    <reaction evidence="5">
        <text>a 1,2-diacyl-sn-glycerol + H2O = a 2-acylglycerol + a fatty acid + H(+)</text>
        <dbReference type="Rhea" id="RHEA:33275"/>
        <dbReference type="ChEBI" id="CHEBI:15377"/>
        <dbReference type="ChEBI" id="CHEBI:15378"/>
        <dbReference type="ChEBI" id="CHEBI:17389"/>
        <dbReference type="ChEBI" id="CHEBI:17815"/>
        <dbReference type="ChEBI" id="CHEBI:28868"/>
        <dbReference type="EC" id="3.1.1.116"/>
    </reaction>
</comment>
<reference evidence="15 16" key="1">
    <citation type="journal article" date="2011" name="Proc. Natl. Acad. Sci. U.S.A.">
        <title>Genetic diversity and population structure of the endangered marsupial Sarcophilus harrisii (Tasmanian devil).</title>
        <authorList>
            <person name="Miller W."/>
            <person name="Hayes V.M."/>
            <person name="Ratan A."/>
            <person name="Petersen D.C."/>
            <person name="Wittekindt N.E."/>
            <person name="Miller J."/>
            <person name="Walenz B."/>
            <person name="Knight J."/>
            <person name="Qi J."/>
            <person name="Zhao F."/>
            <person name="Wang Q."/>
            <person name="Bedoya-Reina O.C."/>
            <person name="Katiyar N."/>
            <person name="Tomsho L.P."/>
            <person name="Kasson L.M."/>
            <person name="Hardie R.A."/>
            <person name="Woodbridge P."/>
            <person name="Tindall E.A."/>
            <person name="Bertelsen M.F."/>
            <person name="Dixon D."/>
            <person name="Pyecroft S."/>
            <person name="Helgen K.M."/>
            <person name="Lesk A.M."/>
            <person name="Pringle T.H."/>
            <person name="Patterson N."/>
            <person name="Zhang Y."/>
            <person name="Kreiss A."/>
            <person name="Woods G.M."/>
            <person name="Jones M.E."/>
            <person name="Schuster S.C."/>
        </authorList>
    </citation>
    <scope>NUCLEOTIDE SEQUENCE [LARGE SCALE GENOMIC DNA]</scope>
</reference>
<evidence type="ECO:0000313" key="16">
    <source>
        <dbReference type="Proteomes" id="UP000007648"/>
    </source>
</evidence>
<evidence type="ECO:0000256" key="12">
    <source>
        <dbReference type="ARBA" id="ARBA00057995"/>
    </source>
</evidence>
<dbReference type="HOGENOM" id="CLU_020336_53_0_1"/>
<dbReference type="EC" id="3.1.1.116" evidence="3"/>
<dbReference type="Ensembl" id="ENSSHAT00000008869.2">
    <property type="protein sequence ID" value="ENSSHAP00000008796.2"/>
    <property type="gene ID" value="ENSSHAG00000007616.2"/>
</dbReference>
<comment type="subunit">
    <text evidence="13">Interacts with OGDH and DLST; this interaction maintains the functional lipoylation of the 2-oxoglutarate dehydrogenase complex.</text>
</comment>
<evidence type="ECO:0000256" key="1">
    <source>
        <dbReference type="ARBA" id="ARBA00008645"/>
    </source>
</evidence>
<dbReference type="InterPro" id="IPR000073">
    <property type="entry name" value="AB_hydrolase_1"/>
</dbReference>
<evidence type="ECO:0000256" key="6">
    <source>
        <dbReference type="ARBA" id="ARBA00043742"/>
    </source>
</evidence>
<comment type="function">
    <text evidence="12">Catalyzes the hydrolysis of diacylglycerol in vitro and may function as a key regulator in lipid metabolism, namely by regulating the intracellular levels of diacylglycerol. 1,2-diacyl-sn-glycerols are the preferred substrate over 1,3-diacyl-sn-glycerols. The enzyme hydrolyzes stearate in preference to palmitate from the sn-1 position of 1,2-diacyl-sn-glycerols. Maintains the functional lipoylation of the 2-oxoglutarate dehydrogenase complex (OGDHc) through its interaction with the OGDHc by preventing the formation of lipoyl adducts. In addition, is also required for the expansion and differentiation of embryonic stem cells (ESCs).</text>
</comment>
<keyword evidence="16" id="KW-1185">Reference proteome</keyword>
<comment type="catalytic activity">
    <reaction evidence="8">
        <text>1-octadecanoyl-2-(4Z,7Z,10Z,13Z,16Z,19Z-docosahexaenoyl)-sn-glycerol + H2O = 2-(4Z,7Z,10Z,13Z,16Z,19Z-docosahexaenoyl)-glycerol + octadecanoate + H(+)</text>
        <dbReference type="Rhea" id="RHEA:77107"/>
        <dbReference type="ChEBI" id="CHEBI:15377"/>
        <dbReference type="ChEBI" id="CHEBI:15378"/>
        <dbReference type="ChEBI" id="CHEBI:25629"/>
        <dbReference type="ChEBI" id="CHEBI:77129"/>
        <dbReference type="ChEBI" id="CHEBI:186738"/>
    </reaction>
</comment>
<proteinExistence type="inferred from homology"/>
<dbReference type="Proteomes" id="UP000007648">
    <property type="component" value="Unassembled WGS sequence"/>
</dbReference>
<keyword evidence="2" id="KW-0378">Hydrolase</keyword>
<sequence length="330" mass="37193">MALIKDLWTRIEQRMWCWTRTWIRRLRETGMPPVPSRGPSKLLPGSFLIQAMCSSNGPRTVPLSYKLLEGRNSHPPLVFLHGLLGSKINFESEAKALAEQTGRKVLTLDARNHRDSPSDPDCSYEAMSADVEALLLKLGLAPCVLIGHCMGGKIAMVLALQKPELVERLISLDVSPTMTTAFPEALTYIETMKSLKIPKELSFSKAQQLADEQLSQIIQDPIIRQYLLNNLIMVDGQYMWKVNSEVLSQQVDNIMDFPQIQGSYSGPTLFLRGADSLVIQPHHYPEIKRLFPQAQILTIPKAGHWIHVDQPRDFLTSILNFLSPLPTFQL</sequence>
<evidence type="ECO:0000256" key="11">
    <source>
        <dbReference type="ARBA" id="ARBA00048919"/>
    </source>
</evidence>
<dbReference type="Pfam" id="PF00561">
    <property type="entry name" value="Abhydrolase_1"/>
    <property type="match status" value="2"/>
</dbReference>
<evidence type="ECO:0000256" key="8">
    <source>
        <dbReference type="ARBA" id="ARBA00048283"/>
    </source>
</evidence>
<evidence type="ECO:0000256" key="4">
    <source>
        <dbReference type="ARBA" id="ARBA00042703"/>
    </source>
</evidence>
<evidence type="ECO:0000256" key="7">
    <source>
        <dbReference type="ARBA" id="ARBA00044064"/>
    </source>
</evidence>
<dbReference type="PRINTS" id="PR00412">
    <property type="entry name" value="EPOXHYDRLASE"/>
</dbReference>
<dbReference type="AlphaFoldDB" id="G3W041"/>
<evidence type="ECO:0000256" key="3">
    <source>
        <dbReference type="ARBA" id="ARBA00026104"/>
    </source>
</evidence>
<reference evidence="15" key="3">
    <citation type="submission" date="2025-09" db="UniProtKB">
        <authorList>
            <consortium name="Ensembl"/>
        </authorList>
    </citation>
    <scope>IDENTIFICATION</scope>
</reference>
<comment type="catalytic activity">
    <reaction evidence="11">
        <text>1-octadecanoyl-2-(5Z,8Z,11Z,14Z-eicosatetraenoyl)-sn-glycerol + H2O = 2-(5Z,8Z,11Z,14Z-eicosatetraenoyl)-glycerol + octadecanoate + H(+)</text>
        <dbReference type="Rhea" id="RHEA:38507"/>
        <dbReference type="ChEBI" id="CHEBI:15377"/>
        <dbReference type="ChEBI" id="CHEBI:15378"/>
        <dbReference type="ChEBI" id="CHEBI:25629"/>
        <dbReference type="ChEBI" id="CHEBI:52392"/>
        <dbReference type="ChEBI" id="CHEBI:75728"/>
    </reaction>
</comment>
<dbReference type="SUPFAM" id="SSF53474">
    <property type="entry name" value="alpha/beta-Hydrolases"/>
    <property type="match status" value="1"/>
</dbReference>
<dbReference type="FunFam" id="3.40.50.1820:FF:000039">
    <property type="entry name" value="Esterase ybfF"/>
    <property type="match status" value="1"/>
</dbReference>
<reference evidence="15" key="2">
    <citation type="submission" date="2025-08" db="UniProtKB">
        <authorList>
            <consortium name="Ensembl"/>
        </authorList>
    </citation>
    <scope>IDENTIFICATION</scope>
</reference>
<evidence type="ECO:0000259" key="14">
    <source>
        <dbReference type="Pfam" id="PF00561"/>
    </source>
</evidence>
<evidence type="ECO:0000256" key="13">
    <source>
        <dbReference type="ARBA" id="ARBA00063553"/>
    </source>
</evidence>
<gene>
    <name evidence="15" type="primary">LOC100933670</name>
</gene>
<feature type="domain" description="AB hydrolase-1" evidence="14">
    <location>
        <begin position="251"/>
        <end position="310"/>
    </location>
</feature>
<name>G3W041_SARHA</name>
<accession>G3W041</accession>
<evidence type="ECO:0000256" key="9">
    <source>
        <dbReference type="ARBA" id="ARBA00048504"/>
    </source>
</evidence>
<dbReference type="InterPro" id="IPR000639">
    <property type="entry name" value="Epox_hydrolase-like"/>
</dbReference>
<dbReference type="Gene3D" id="3.40.50.1820">
    <property type="entry name" value="alpha/beta hydrolase"/>
    <property type="match status" value="1"/>
</dbReference>